<dbReference type="NCBIfam" id="TIGR00372">
    <property type="entry name" value="cas4"/>
    <property type="match status" value="1"/>
</dbReference>
<organism evidence="11 12">
    <name type="scientific">Haloferax namakaokahaiae</name>
    <dbReference type="NCBI Taxonomy" id="1748331"/>
    <lineage>
        <taxon>Archaea</taxon>
        <taxon>Methanobacteriati</taxon>
        <taxon>Methanobacteriota</taxon>
        <taxon>Stenosarchaea group</taxon>
        <taxon>Halobacteria</taxon>
        <taxon>Halobacteriales</taxon>
        <taxon>Haloferacaceae</taxon>
        <taxon>Haloferax</taxon>
    </lineage>
</organism>
<keyword evidence="2 9" id="KW-0479">Metal-binding</keyword>
<feature type="domain" description="DUF83" evidence="10">
    <location>
        <begin position="25"/>
        <end position="182"/>
    </location>
</feature>
<evidence type="ECO:0000256" key="8">
    <source>
        <dbReference type="ARBA" id="ARBA00023211"/>
    </source>
</evidence>
<dbReference type="GO" id="GO:0004527">
    <property type="term" value="F:exonuclease activity"/>
    <property type="evidence" value="ECO:0007669"/>
    <property type="project" value="UniProtKB-KW"/>
</dbReference>
<dbReference type="GO" id="GO:0046872">
    <property type="term" value="F:metal ion binding"/>
    <property type="evidence" value="ECO:0007669"/>
    <property type="project" value="UniProtKB-KW"/>
</dbReference>
<comment type="function">
    <text evidence="9">CRISPR (clustered regularly interspaced short palindromic repeat) is an adaptive immune system that provides protection against mobile genetic elements (viruses, transposable elements and conjugative plasmids). CRISPR clusters contain sequences complementary to antecedent mobile elements and target invading nucleic acids. CRISPR clusters are transcribed and processed into CRISPR RNA (crRNA).</text>
</comment>
<proteinExistence type="inferred from homology"/>
<dbReference type="Proteomes" id="UP001596481">
    <property type="component" value="Unassembled WGS sequence"/>
</dbReference>
<evidence type="ECO:0000256" key="7">
    <source>
        <dbReference type="ARBA" id="ARBA00023118"/>
    </source>
</evidence>
<dbReference type="InterPro" id="IPR011604">
    <property type="entry name" value="PDDEXK-like_dom_sf"/>
</dbReference>
<evidence type="ECO:0000256" key="1">
    <source>
        <dbReference type="ARBA" id="ARBA00022722"/>
    </source>
</evidence>
<comment type="similarity">
    <text evidence="9">Belongs to the CRISPR-associated exonuclease Cas4 family.</text>
</comment>
<dbReference type="AlphaFoldDB" id="A0ABD5ZIV9"/>
<dbReference type="GO" id="GO:0051607">
    <property type="term" value="P:defense response to virus"/>
    <property type="evidence" value="ECO:0007669"/>
    <property type="project" value="UniProtKB-KW"/>
</dbReference>
<sequence>MAVTSLSDIVDAERDPSRDPPIRITGLMVQYFEVCKRELWFMSRGIDIDRGSVNIRRGTRVDETSYRDKRQSFQVNGRIAIDVLDDSGDIMEVKVSSKLEEPPKLQLLYYLWYLETVLDIEKDGVLAYPQERKRERVELDDENRERIETVLRGIIEVVEADVPPELEKKPVCDSCLYQDICWM</sequence>
<evidence type="ECO:0000259" key="10">
    <source>
        <dbReference type="Pfam" id="PF01930"/>
    </source>
</evidence>
<dbReference type="RefSeq" id="WP_390225677.1">
    <property type="nucleotide sequence ID" value="NZ_JBHTAA010000013.1"/>
</dbReference>
<evidence type="ECO:0000256" key="9">
    <source>
        <dbReference type="RuleBase" id="RU365022"/>
    </source>
</evidence>
<dbReference type="PANTHER" id="PTHR37168:SF2">
    <property type="entry name" value="CRISPR-ASSOCIATED EXONUCLEASE CAS4"/>
    <property type="match status" value="1"/>
</dbReference>
<protein>
    <recommendedName>
        <fullName evidence="9">CRISPR-associated exonuclease Cas4</fullName>
        <ecNumber evidence="9">3.1.12.1</ecNumber>
    </recommendedName>
</protein>
<accession>A0ABD5ZIV9</accession>
<dbReference type="InterPro" id="IPR013343">
    <property type="entry name" value="CRISPR-assoc_prot_Cas4"/>
</dbReference>
<keyword evidence="4 9" id="KW-0269">Exonuclease</keyword>
<keyword evidence="6 9" id="KW-0411">Iron-sulfur</keyword>
<keyword evidence="5 9" id="KW-0408">Iron</keyword>
<evidence type="ECO:0000313" key="11">
    <source>
        <dbReference type="EMBL" id="MFC7205202.1"/>
    </source>
</evidence>
<keyword evidence="12" id="KW-1185">Reference proteome</keyword>
<dbReference type="GO" id="GO:0051536">
    <property type="term" value="F:iron-sulfur cluster binding"/>
    <property type="evidence" value="ECO:0007669"/>
    <property type="project" value="UniProtKB-KW"/>
</dbReference>
<evidence type="ECO:0000313" key="12">
    <source>
        <dbReference type="Proteomes" id="UP001596481"/>
    </source>
</evidence>
<comment type="cofactor">
    <cofactor evidence="9">
        <name>Mg(2+)</name>
        <dbReference type="ChEBI" id="CHEBI:18420"/>
    </cofactor>
    <cofactor evidence="9">
        <name>Mn(2+)</name>
        <dbReference type="ChEBI" id="CHEBI:29035"/>
    </cofactor>
    <text evidence="9">Mg(2+) or Mn(2+) required for ssDNA cleavage activity.</text>
</comment>
<keyword evidence="7 9" id="KW-0051">Antiviral defense</keyword>
<evidence type="ECO:0000256" key="5">
    <source>
        <dbReference type="ARBA" id="ARBA00023004"/>
    </source>
</evidence>
<dbReference type="EMBL" id="JBHTAA010000013">
    <property type="protein sequence ID" value="MFC7205202.1"/>
    <property type="molecule type" value="Genomic_DNA"/>
</dbReference>
<dbReference type="InterPro" id="IPR022765">
    <property type="entry name" value="Dna2/Cas4_DUF83"/>
</dbReference>
<evidence type="ECO:0000256" key="6">
    <source>
        <dbReference type="ARBA" id="ARBA00023014"/>
    </source>
</evidence>
<evidence type="ECO:0000256" key="2">
    <source>
        <dbReference type="ARBA" id="ARBA00022723"/>
    </source>
</evidence>
<name>A0ABD5ZIV9_9EURY</name>
<dbReference type="Gene3D" id="3.90.320.10">
    <property type="match status" value="1"/>
</dbReference>
<evidence type="ECO:0000256" key="4">
    <source>
        <dbReference type="ARBA" id="ARBA00022839"/>
    </source>
</evidence>
<comment type="caution">
    <text evidence="11">The sequence shown here is derived from an EMBL/GenBank/DDBJ whole genome shotgun (WGS) entry which is preliminary data.</text>
</comment>
<comment type="cofactor">
    <cofactor evidence="9">
        <name>iron-sulfur cluster</name>
        <dbReference type="ChEBI" id="CHEBI:30408"/>
    </cofactor>
</comment>
<keyword evidence="3 9" id="KW-0378">Hydrolase</keyword>
<dbReference type="Pfam" id="PF01930">
    <property type="entry name" value="Cas_Cas4"/>
    <property type="match status" value="1"/>
</dbReference>
<keyword evidence="8 9" id="KW-0464">Manganese</keyword>
<reference evidence="11 12" key="1">
    <citation type="journal article" date="2019" name="Int. J. Syst. Evol. Microbiol.">
        <title>The Global Catalogue of Microorganisms (GCM) 10K type strain sequencing project: providing services to taxonomists for standard genome sequencing and annotation.</title>
        <authorList>
            <consortium name="The Broad Institute Genomics Platform"/>
            <consortium name="The Broad Institute Genome Sequencing Center for Infectious Disease"/>
            <person name="Wu L."/>
            <person name="Ma J."/>
        </authorList>
    </citation>
    <scope>NUCLEOTIDE SEQUENCE [LARGE SCALE GENOMIC DNA]</scope>
    <source>
        <strain evidence="11 12">DSM 29988</strain>
    </source>
</reference>
<keyword evidence="1 9" id="KW-0540">Nuclease</keyword>
<dbReference type="EC" id="3.1.12.1" evidence="9"/>
<evidence type="ECO:0000256" key="3">
    <source>
        <dbReference type="ARBA" id="ARBA00022801"/>
    </source>
</evidence>
<dbReference type="PANTHER" id="PTHR37168">
    <property type="entry name" value="CRISPR-ASSOCIATED EXONUCLEASE CAS4"/>
    <property type="match status" value="1"/>
</dbReference>
<gene>
    <name evidence="11" type="primary">cas4</name>
    <name evidence="11" type="ORF">ACFQJC_16960</name>
</gene>